<organism evidence="7 8">
    <name type="scientific">Flavihumibacter fluminis</name>
    <dbReference type="NCBI Taxonomy" id="2909236"/>
    <lineage>
        <taxon>Bacteria</taxon>
        <taxon>Pseudomonadati</taxon>
        <taxon>Bacteroidota</taxon>
        <taxon>Chitinophagia</taxon>
        <taxon>Chitinophagales</taxon>
        <taxon>Chitinophagaceae</taxon>
        <taxon>Flavihumibacter</taxon>
    </lineage>
</organism>
<evidence type="ECO:0000256" key="1">
    <source>
        <dbReference type="ARBA" id="ARBA00000094"/>
    </source>
</evidence>
<dbReference type="InterPro" id="IPR012341">
    <property type="entry name" value="6hp_glycosidase-like_sf"/>
</dbReference>
<accession>A0ABS9BKF4</accession>
<evidence type="ECO:0000256" key="2">
    <source>
        <dbReference type="ARBA" id="ARBA00007671"/>
    </source>
</evidence>
<keyword evidence="5" id="KW-0119">Carbohydrate metabolism</keyword>
<evidence type="ECO:0000256" key="4">
    <source>
        <dbReference type="ARBA" id="ARBA00022801"/>
    </source>
</evidence>
<sequence length="390" mass="43916">MINVAEYQRSIGILKKASTPHGFVASLQEHDNYRRIWTRDGSMNSMAALLSGEADLIETVKATLHTIFTHQHPSGFMPSNVSIGGGVSYGGTVGRADNPSWAVITLCQYALLQNDVAFAKQFLPQVERCFSVMDAWEYNGKHLLYVPQSGDWADEYIQHGYILFNQLLRIWALQLAGRVFENESWAAKAAQIREVVEINYWNRLGAGPLYAGNLKHQMEQAPQGFWLMGFNPARIYPQFDLQANALAMLLGLGAADENKEAFQFMQGIYLRKKALLPSFYPSIEQDDPDMRELENNYAYTFRNRPHEFHNGGLWPVWNGLLAAAAVIMEDLEFAAAITNEIENANQKNQHQYNECLQGETLEPIGVPFCTWSAGGHVLAIAYLEGKRLFT</sequence>
<dbReference type="EMBL" id="JAKEVY010000004">
    <property type="protein sequence ID" value="MCF1716166.1"/>
    <property type="molecule type" value="Genomic_DNA"/>
</dbReference>
<keyword evidence="6" id="KW-0326">Glycosidase</keyword>
<reference evidence="7 8" key="1">
    <citation type="submission" date="2022-01" db="EMBL/GenBank/DDBJ databases">
        <title>Flavihumibacter sp. nov., isolated from sediment of a river.</title>
        <authorList>
            <person name="Liu H."/>
        </authorList>
    </citation>
    <scope>NUCLEOTIDE SEQUENCE [LARGE SCALE GENOMIC DNA]</scope>
    <source>
        <strain evidence="7 8">RY-1</strain>
    </source>
</reference>
<comment type="catalytic activity">
    <reaction evidence="1">
        <text>Hydrolysis of terminal non-reducing beta-D-fructofuranoside residues in beta-D-fructofuranosides.</text>
        <dbReference type="EC" id="3.2.1.26"/>
    </reaction>
</comment>
<evidence type="ECO:0000256" key="5">
    <source>
        <dbReference type="ARBA" id="ARBA00023277"/>
    </source>
</evidence>
<name>A0ABS9BKF4_9BACT</name>
<dbReference type="EC" id="3.2.1.26" evidence="3"/>
<keyword evidence="8" id="KW-1185">Reference proteome</keyword>
<protein>
    <recommendedName>
        <fullName evidence="3">beta-fructofuranosidase</fullName>
        <ecNumber evidence="3">3.2.1.26</ecNumber>
    </recommendedName>
</protein>
<comment type="caution">
    <text evidence="7">The sequence shown here is derived from an EMBL/GenBank/DDBJ whole genome shotgun (WGS) entry which is preliminary data.</text>
</comment>
<dbReference type="RefSeq" id="WP_234867125.1">
    <property type="nucleotide sequence ID" value="NZ_JAKEVY010000004.1"/>
</dbReference>
<dbReference type="Pfam" id="PF12899">
    <property type="entry name" value="Glyco_hydro_100"/>
    <property type="match status" value="1"/>
</dbReference>
<dbReference type="Gene3D" id="1.50.10.10">
    <property type="match status" value="1"/>
</dbReference>
<dbReference type="Proteomes" id="UP001200145">
    <property type="component" value="Unassembled WGS sequence"/>
</dbReference>
<comment type="similarity">
    <text evidence="2">Belongs to the glycosyl hydrolase 100 family.</text>
</comment>
<proteinExistence type="inferred from homology"/>
<evidence type="ECO:0000313" key="7">
    <source>
        <dbReference type="EMBL" id="MCF1716166.1"/>
    </source>
</evidence>
<gene>
    <name evidence="7" type="ORF">L0U88_16110</name>
</gene>
<evidence type="ECO:0000313" key="8">
    <source>
        <dbReference type="Proteomes" id="UP001200145"/>
    </source>
</evidence>
<evidence type="ECO:0000256" key="3">
    <source>
        <dbReference type="ARBA" id="ARBA00012758"/>
    </source>
</evidence>
<evidence type="ECO:0000256" key="6">
    <source>
        <dbReference type="ARBA" id="ARBA00023295"/>
    </source>
</evidence>
<keyword evidence="4" id="KW-0378">Hydrolase</keyword>
<dbReference type="InterPro" id="IPR008928">
    <property type="entry name" value="6-hairpin_glycosidase_sf"/>
</dbReference>
<dbReference type="InterPro" id="IPR024746">
    <property type="entry name" value="Glyco_hydro_100"/>
</dbReference>
<dbReference type="SUPFAM" id="SSF48208">
    <property type="entry name" value="Six-hairpin glycosidases"/>
    <property type="match status" value="1"/>
</dbReference>